<dbReference type="Pfam" id="PF00535">
    <property type="entry name" value="Glycos_transf_2"/>
    <property type="match status" value="1"/>
</dbReference>
<keyword evidence="2" id="KW-0328">Glycosyltransferase</keyword>
<evidence type="ECO:0000313" key="10">
    <source>
        <dbReference type="Proteomes" id="UP001302719"/>
    </source>
</evidence>
<dbReference type="GO" id="GO:0099621">
    <property type="term" value="F:undecaprenyl-phosphate 4-deoxy-4-formamido-L-arabinose transferase activity"/>
    <property type="evidence" value="ECO:0007669"/>
    <property type="project" value="TreeGrafter"/>
</dbReference>
<sequence length="252" mass="28683">MSLHPPRHWISVVIPIKDERENIPLLASQLLKFFESRPESGSAAFELVFVDDGSVDGSGPLLDELSKQFPTIRVIHLDRNHGQTAAFDAGFREARGELVATMDGDLQYDPNDFAKLLPFVEQYDLVCGRRQARHDNLVRRWSSKVANQVRNWAVHDGISDTGCSLKVFKQAVVKRLPPFKNMHRFFPALAKMYGFTVTEIPVQHFPRAHGTSKYGIGNRLFAGLYDLFAVRWMQKRCLNYTMKGSHPEKSEP</sequence>
<dbReference type="AlphaFoldDB" id="A0AA96GCB3"/>
<gene>
    <name evidence="9" type="ORF">PP769_01160</name>
</gene>
<dbReference type="SUPFAM" id="SSF53448">
    <property type="entry name" value="Nucleotide-diphospho-sugar transferases"/>
    <property type="match status" value="1"/>
</dbReference>
<evidence type="ECO:0000256" key="2">
    <source>
        <dbReference type="ARBA" id="ARBA00022676"/>
    </source>
</evidence>
<reference evidence="9 10" key="1">
    <citation type="submission" date="2023-01" db="EMBL/GenBank/DDBJ databases">
        <title>Cultivation and genomic characterization of new, ubiquitous marine nitrite-oxidizing bacteria from the Nitrospirales.</title>
        <authorList>
            <person name="Mueller A.J."/>
            <person name="Daebeler A."/>
            <person name="Herbold C.W."/>
            <person name="Kirkegaard R.H."/>
            <person name="Daims H."/>
        </authorList>
    </citation>
    <scope>NUCLEOTIDE SEQUENCE [LARGE SCALE GENOMIC DNA]</scope>
    <source>
        <strain evidence="9 10">VA</strain>
    </source>
</reference>
<evidence type="ECO:0000256" key="5">
    <source>
        <dbReference type="ARBA" id="ARBA00022985"/>
    </source>
</evidence>
<evidence type="ECO:0000256" key="6">
    <source>
        <dbReference type="ARBA" id="ARBA00022989"/>
    </source>
</evidence>
<dbReference type="Gene3D" id="3.90.550.10">
    <property type="entry name" value="Spore Coat Polysaccharide Biosynthesis Protein SpsA, Chain A"/>
    <property type="match status" value="1"/>
</dbReference>
<keyword evidence="10" id="KW-1185">Reference proteome</keyword>
<dbReference type="GO" id="GO:0005886">
    <property type="term" value="C:plasma membrane"/>
    <property type="evidence" value="ECO:0007669"/>
    <property type="project" value="TreeGrafter"/>
</dbReference>
<keyword evidence="7" id="KW-0472">Membrane</keyword>
<dbReference type="KEGG" id="nall:PP769_01160"/>
<keyword evidence="4" id="KW-0812">Transmembrane</keyword>
<dbReference type="RefSeq" id="WP_312644175.1">
    <property type="nucleotide sequence ID" value="NZ_CP116967.1"/>
</dbReference>
<dbReference type="Proteomes" id="UP001302719">
    <property type="component" value="Chromosome"/>
</dbReference>
<name>A0AA96GCB3_9BACT</name>
<protein>
    <submittedName>
        <fullName evidence="9">Glycosyltransferase family 2 protein</fullName>
    </submittedName>
</protein>
<evidence type="ECO:0000313" key="9">
    <source>
        <dbReference type="EMBL" id="WNM58402.1"/>
    </source>
</evidence>
<dbReference type="GO" id="GO:0009103">
    <property type="term" value="P:lipopolysaccharide biosynthetic process"/>
    <property type="evidence" value="ECO:0007669"/>
    <property type="project" value="UniProtKB-KW"/>
</dbReference>
<evidence type="ECO:0000256" key="1">
    <source>
        <dbReference type="ARBA" id="ARBA00022475"/>
    </source>
</evidence>
<evidence type="ECO:0000256" key="4">
    <source>
        <dbReference type="ARBA" id="ARBA00022692"/>
    </source>
</evidence>
<dbReference type="InterPro" id="IPR029044">
    <property type="entry name" value="Nucleotide-diphossugar_trans"/>
</dbReference>
<evidence type="ECO:0000259" key="8">
    <source>
        <dbReference type="Pfam" id="PF00535"/>
    </source>
</evidence>
<evidence type="ECO:0000256" key="3">
    <source>
        <dbReference type="ARBA" id="ARBA00022679"/>
    </source>
</evidence>
<evidence type="ECO:0000256" key="7">
    <source>
        <dbReference type="ARBA" id="ARBA00023136"/>
    </source>
</evidence>
<dbReference type="PANTHER" id="PTHR48090:SF3">
    <property type="entry name" value="UNDECAPRENYL-PHOSPHATE 4-DEOXY-4-FORMAMIDO-L-ARABINOSE TRANSFERASE"/>
    <property type="match status" value="1"/>
</dbReference>
<organism evidence="9 10">
    <name type="scientific">Candidatus Nitrospira allomarina</name>
    <dbReference type="NCBI Taxonomy" id="3020900"/>
    <lineage>
        <taxon>Bacteria</taxon>
        <taxon>Pseudomonadati</taxon>
        <taxon>Nitrospirota</taxon>
        <taxon>Nitrospiria</taxon>
        <taxon>Nitrospirales</taxon>
        <taxon>Nitrospiraceae</taxon>
        <taxon>Nitrospira</taxon>
    </lineage>
</organism>
<dbReference type="InterPro" id="IPR001173">
    <property type="entry name" value="Glyco_trans_2-like"/>
</dbReference>
<keyword evidence="3" id="KW-0808">Transferase</keyword>
<dbReference type="PANTHER" id="PTHR48090">
    <property type="entry name" value="UNDECAPRENYL-PHOSPHATE 4-DEOXY-4-FORMAMIDO-L-ARABINOSE TRANSFERASE-RELATED"/>
    <property type="match status" value="1"/>
</dbReference>
<feature type="domain" description="Glycosyltransferase 2-like" evidence="8">
    <location>
        <begin position="11"/>
        <end position="157"/>
    </location>
</feature>
<keyword evidence="6" id="KW-1133">Transmembrane helix</keyword>
<dbReference type="InterPro" id="IPR050256">
    <property type="entry name" value="Glycosyltransferase_2"/>
</dbReference>
<accession>A0AA96GCB3</accession>
<keyword evidence="1" id="KW-1003">Cell membrane</keyword>
<proteinExistence type="predicted"/>
<dbReference type="CDD" id="cd04187">
    <property type="entry name" value="DPM1_like_bac"/>
    <property type="match status" value="1"/>
</dbReference>
<dbReference type="EMBL" id="CP116967">
    <property type="protein sequence ID" value="WNM58402.1"/>
    <property type="molecule type" value="Genomic_DNA"/>
</dbReference>
<keyword evidence="5" id="KW-0448">Lipopolysaccharide biosynthesis</keyword>